<feature type="transmembrane region" description="Helical" evidence="7">
    <location>
        <begin position="25"/>
        <end position="46"/>
    </location>
</feature>
<feature type="transmembrane region" description="Helical" evidence="7">
    <location>
        <begin position="100"/>
        <end position="122"/>
    </location>
</feature>
<sequence length="199" mass="21750">MRPDGMPPRRQGMGKGAMKNLRKAFLRDLLFLGAVVLITAVLLSMFPEKKDPVFLASKNFLVEMLLIMPAVMVLMGLFAVFVPDELIVRYLGKSSGLRGMLIAILIGAFPTGPLYVAFPIAASLLKKGARVASVVAFLSAWACIKIPQELVELQFLGLRFMAARLALTIVFVLAMGLLMERILGRELRDVPGVPEPGRP</sequence>
<dbReference type="STRING" id="195522.BD01_0164"/>
<dbReference type="KEGG" id="tnu:BD01_0164"/>
<dbReference type="HOGENOM" id="CLU_101297_0_1_2"/>
<evidence type="ECO:0000256" key="3">
    <source>
        <dbReference type="ARBA" id="ARBA00022475"/>
    </source>
</evidence>
<evidence type="ECO:0000313" key="9">
    <source>
        <dbReference type="Proteomes" id="UP000019434"/>
    </source>
</evidence>
<comment type="subcellular location">
    <subcellularLocation>
        <location evidence="1">Cell membrane</location>
        <topology evidence="1">Multi-pass membrane protein</topology>
    </subcellularLocation>
</comment>
<dbReference type="OrthoDB" id="137527at2157"/>
<dbReference type="AlphaFoldDB" id="W8P320"/>
<protein>
    <recommendedName>
        <fullName evidence="10">Permease</fullName>
    </recommendedName>
</protein>
<comment type="similarity">
    <text evidence="2">Belongs to the UPF0718 family.</text>
</comment>
<evidence type="ECO:0000256" key="5">
    <source>
        <dbReference type="ARBA" id="ARBA00022989"/>
    </source>
</evidence>
<gene>
    <name evidence="8" type="ORF">BD01_0164</name>
</gene>
<dbReference type="GO" id="GO:0005886">
    <property type="term" value="C:plasma membrane"/>
    <property type="evidence" value="ECO:0007669"/>
    <property type="project" value="UniProtKB-SubCell"/>
</dbReference>
<keyword evidence="5 7" id="KW-1133">Transmembrane helix</keyword>
<evidence type="ECO:0000256" key="2">
    <source>
        <dbReference type="ARBA" id="ARBA00006386"/>
    </source>
</evidence>
<dbReference type="InterPro" id="IPR005524">
    <property type="entry name" value="DUF318"/>
</dbReference>
<dbReference type="Proteomes" id="UP000019434">
    <property type="component" value="Chromosome"/>
</dbReference>
<evidence type="ECO:0000256" key="1">
    <source>
        <dbReference type="ARBA" id="ARBA00004651"/>
    </source>
</evidence>
<dbReference type="EMBL" id="CP007264">
    <property type="protein sequence ID" value="AHL21795.1"/>
    <property type="molecule type" value="Genomic_DNA"/>
</dbReference>
<proteinExistence type="inferred from homology"/>
<keyword evidence="9" id="KW-1185">Reference proteome</keyword>
<dbReference type="eggNOG" id="arCOG08249">
    <property type="taxonomic scope" value="Archaea"/>
</dbReference>
<evidence type="ECO:0000313" key="8">
    <source>
        <dbReference type="EMBL" id="AHL21795.1"/>
    </source>
</evidence>
<keyword evidence="4 7" id="KW-0812">Transmembrane</keyword>
<name>W8P320_9EURY</name>
<reference evidence="8 9" key="1">
    <citation type="submission" date="2014-02" db="EMBL/GenBank/DDBJ databases">
        <title>Genome Sequence of an Hyperthermophilic Archaeon, Thermococcus nautili 30-1, producing viral vesicles.</title>
        <authorList>
            <person name="Oberto J."/>
            <person name="Gaudin M."/>
            <person name="Cossu M."/>
            <person name="Gorlas A."/>
            <person name="Slesarev A."/>
            <person name="Marguet E."/>
            <person name="Forterre P."/>
        </authorList>
    </citation>
    <scope>NUCLEOTIDE SEQUENCE [LARGE SCALE GENOMIC DNA]</scope>
    <source>
        <strain evidence="8 9">30-1</strain>
    </source>
</reference>
<keyword evidence="6 7" id="KW-0472">Membrane</keyword>
<feature type="transmembrane region" description="Helical" evidence="7">
    <location>
        <begin position="156"/>
        <end position="179"/>
    </location>
</feature>
<accession>W8P320</accession>
<evidence type="ECO:0000256" key="6">
    <source>
        <dbReference type="ARBA" id="ARBA00023136"/>
    </source>
</evidence>
<dbReference type="Pfam" id="PF03773">
    <property type="entry name" value="ArsP_1"/>
    <property type="match status" value="1"/>
</dbReference>
<evidence type="ECO:0008006" key="10">
    <source>
        <dbReference type="Google" id="ProtNLM"/>
    </source>
</evidence>
<feature type="transmembrane region" description="Helical" evidence="7">
    <location>
        <begin position="66"/>
        <end position="88"/>
    </location>
</feature>
<evidence type="ECO:0000256" key="4">
    <source>
        <dbReference type="ARBA" id="ARBA00022692"/>
    </source>
</evidence>
<keyword evidence="3" id="KW-1003">Cell membrane</keyword>
<organism evidence="8 9">
    <name type="scientific">Thermococcus nautili</name>
    <dbReference type="NCBI Taxonomy" id="195522"/>
    <lineage>
        <taxon>Archaea</taxon>
        <taxon>Methanobacteriati</taxon>
        <taxon>Methanobacteriota</taxon>
        <taxon>Thermococci</taxon>
        <taxon>Thermococcales</taxon>
        <taxon>Thermococcaceae</taxon>
        <taxon>Thermococcus</taxon>
    </lineage>
</organism>
<evidence type="ECO:0000256" key="7">
    <source>
        <dbReference type="SAM" id="Phobius"/>
    </source>
</evidence>